<dbReference type="InterPro" id="IPR051200">
    <property type="entry name" value="Host-pathogen_enzymatic-act"/>
</dbReference>
<dbReference type="SUPFAM" id="SSF51004">
    <property type="entry name" value="C-terminal (heme d1) domain of cytochrome cd1-nitrite reductase"/>
    <property type="match status" value="1"/>
</dbReference>
<dbReference type="InterPro" id="IPR011964">
    <property type="entry name" value="YVTN_b-propeller_repeat"/>
</dbReference>
<dbReference type="EMBL" id="LT629711">
    <property type="protein sequence ID" value="SDP34931.1"/>
    <property type="molecule type" value="Genomic_DNA"/>
</dbReference>
<sequence length="417" mass="44498">MVVRNEAVYVRRRRVALLVVVAFVALSVLGVSRLVGVLSGGSAEAAAPRPTPVKAAVSRPGIPVPKPSPVEPQGDPGPSAKTAMVRVLRLTGGLTPKSVVASKQGLVFAQNMMYTHSVVAFRADGARLQSIDDSVDLSEFGVKGHPGTSKGSPVEVAFTPDGRYAWVSNYSMYGKGYGPEGLDTCTKGDGTSPSTVYRIDTRTYAIDKVVAVGSVPKYVAVTPDGKTVLVTNWCSWDLSIIDASSGRETARIPLGGKYPRGVAVSPDSRTAYVALMGSDRVVRVDLRGRAVHAYAQTGDGPRHIVESPDGRYLYVTNNGDGTVSKLERSTGKVLKWVRTGSQPRSMAISPDGAAIYSVNYESSTVTKLRTSDLEVVDEVKTDYHPIGITYEPTRKMVWVACYGGSILVFDDSRLPVA</sequence>
<dbReference type="Pfam" id="PF10282">
    <property type="entry name" value="Lactonase"/>
    <property type="match status" value="1"/>
</dbReference>
<evidence type="ECO:0000313" key="2">
    <source>
        <dbReference type="EMBL" id="SDP34931.1"/>
    </source>
</evidence>
<accession>A0A1H0RZC1</accession>
<name>A0A1H0RZC1_9MICO</name>
<evidence type="ECO:0000256" key="1">
    <source>
        <dbReference type="SAM" id="MobiDB-lite"/>
    </source>
</evidence>
<protein>
    <submittedName>
        <fullName evidence="2">40-residue YVTN family beta-propeller repeat-containing protein</fullName>
    </submittedName>
</protein>
<organism evidence="2 3">
    <name type="scientific">Pedococcus dokdonensis</name>
    <dbReference type="NCBI Taxonomy" id="443156"/>
    <lineage>
        <taxon>Bacteria</taxon>
        <taxon>Bacillati</taxon>
        <taxon>Actinomycetota</taxon>
        <taxon>Actinomycetes</taxon>
        <taxon>Micrococcales</taxon>
        <taxon>Intrasporangiaceae</taxon>
        <taxon>Pedococcus</taxon>
    </lineage>
</organism>
<dbReference type="NCBIfam" id="TIGR02276">
    <property type="entry name" value="beta_rpt_yvtn"/>
    <property type="match status" value="2"/>
</dbReference>
<reference evidence="3" key="1">
    <citation type="submission" date="2016-10" db="EMBL/GenBank/DDBJ databases">
        <authorList>
            <person name="Varghese N."/>
            <person name="Submissions S."/>
        </authorList>
    </citation>
    <scope>NUCLEOTIDE SEQUENCE [LARGE SCALE GENOMIC DNA]</scope>
    <source>
        <strain evidence="3">DSM 22329</strain>
    </source>
</reference>
<evidence type="ECO:0000313" key="3">
    <source>
        <dbReference type="Proteomes" id="UP000199077"/>
    </source>
</evidence>
<dbReference type="Proteomes" id="UP000199077">
    <property type="component" value="Chromosome I"/>
</dbReference>
<keyword evidence="3" id="KW-1185">Reference proteome</keyword>
<dbReference type="InterPro" id="IPR011048">
    <property type="entry name" value="Haem_d1_sf"/>
</dbReference>
<dbReference type="Gene3D" id="2.130.10.10">
    <property type="entry name" value="YVTN repeat-like/Quinoprotein amine dehydrogenase"/>
    <property type="match status" value="3"/>
</dbReference>
<dbReference type="STRING" id="443156.SAMN04489867_2149"/>
<proteinExistence type="predicted"/>
<dbReference type="PANTHER" id="PTHR47197">
    <property type="entry name" value="PROTEIN NIRF"/>
    <property type="match status" value="1"/>
</dbReference>
<dbReference type="InterPro" id="IPR019405">
    <property type="entry name" value="Lactonase_7-beta_prop"/>
</dbReference>
<dbReference type="AlphaFoldDB" id="A0A1H0RZC1"/>
<feature type="region of interest" description="Disordered" evidence="1">
    <location>
        <begin position="43"/>
        <end position="80"/>
    </location>
</feature>
<dbReference type="InterPro" id="IPR015943">
    <property type="entry name" value="WD40/YVTN_repeat-like_dom_sf"/>
</dbReference>
<gene>
    <name evidence="2" type="ORF">SAMN04489867_2149</name>
</gene>
<dbReference type="PANTHER" id="PTHR47197:SF3">
    <property type="entry name" value="DIHYDRO-HEME D1 DEHYDROGENASE"/>
    <property type="match status" value="1"/>
</dbReference>